<dbReference type="Pfam" id="PF01555">
    <property type="entry name" value="N6_N4_Mtase"/>
    <property type="match status" value="1"/>
</dbReference>
<dbReference type="InterPro" id="IPR001091">
    <property type="entry name" value="RM_Methyltransferase"/>
</dbReference>
<dbReference type="GO" id="GO:0032259">
    <property type="term" value="P:methylation"/>
    <property type="evidence" value="ECO:0007669"/>
    <property type="project" value="UniProtKB-KW"/>
</dbReference>
<gene>
    <name evidence="6" type="ORF">R6Y95_06270</name>
</gene>
<keyword evidence="3 6" id="KW-0808">Transferase</keyword>
<protein>
    <recommendedName>
        <fullName evidence="4">Type II methyltransferase</fullName>
        <ecNumber evidence="4">2.1.1.113</ecNumber>
    </recommendedName>
    <alternativeName>
        <fullName evidence="4">N-4 cytosine-specific methyltransferase</fullName>
    </alternativeName>
</protein>
<sequence length="214" mass="23849">MNSTLILGDCDTGMATLPDDSVNLIFTDPPYLGKTYEQAYSTLARHAPRILKSSGFLVMYCPQFYLNRIMHIFEDAPGLSYFWTVAQLNSGAKTVVWARKVICGWKPILIYQKPPITPVETIFLDVVSGARAKQFHQWEQSIQEPLHLLSRLTQPGDLVLDPYAGSGTSLLAAKLLNLSYLGYEIDPLAYETARARLQQEPLTISTPRGQGVAE</sequence>
<evidence type="ECO:0000256" key="2">
    <source>
        <dbReference type="ARBA" id="ARBA00022603"/>
    </source>
</evidence>
<dbReference type="GO" id="GO:0009307">
    <property type="term" value="P:DNA restriction-modification system"/>
    <property type="evidence" value="ECO:0007669"/>
    <property type="project" value="UniProtKB-KW"/>
</dbReference>
<feature type="domain" description="DNA methylase N-4/N-6" evidence="5">
    <location>
        <begin position="22"/>
        <end position="193"/>
    </location>
</feature>
<keyword evidence="7" id="KW-1185">Reference proteome</keyword>
<keyword evidence="4" id="KW-0680">Restriction system</keyword>
<evidence type="ECO:0000259" key="5">
    <source>
        <dbReference type="Pfam" id="PF01555"/>
    </source>
</evidence>
<dbReference type="Gene3D" id="3.40.50.150">
    <property type="entry name" value="Vaccinia Virus protein VP39"/>
    <property type="match status" value="1"/>
</dbReference>
<accession>A0ABD8A7S1</accession>
<proteinExistence type="inferred from homology"/>
<comment type="similarity">
    <text evidence="1 4">Belongs to the N(4)/N(6)-methyltransferase family.</text>
</comment>
<dbReference type="PROSITE" id="PS00092">
    <property type="entry name" value="N6_MTASE"/>
    <property type="match status" value="1"/>
</dbReference>
<dbReference type="GO" id="GO:0015667">
    <property type="term" value="F:site-specific DNA-methyltransferase (cytosine-N4-specific) activity"/>
    <property type="evidence" value="ECO:0007669"/>
    <property type="project" value="UniProtKB-EC"/>
</dbReference>
<dbReference type="Proteomes" id="UP001626603">
    <property type="component" value="Chromosome"/>
</dbReference>
<keyword evidence="4" id="KW-0949">S-adenosyl-L-methionine</keyword>
<dbReference type="SUPFAM" id="SSF53335">
    <property type="entry name" value="S-adenosyl-L-methionine-dependent methyltransferases"/>
    <property type="match status" value="1"/>
</dbReference>
<dbReference type="InterPro" id="IPR029063">
    <property type="entry name" value="SAM-dependent_MTases_sf"/>
</dbReference>
<comment type="catalytic activity">
    <reaction evidence="4">
        <text>a 2'-deoxycytidine in DNA + S-adenosyl-L-methionine = an N(4)-methyl-2'-deoxycytidine in DNA + S-adenosyl-L-homocysteine + H(+)</text>
        <dbReference type="Rhea" id="RHEA:16857"/>
        <dbReference type="Rhea" id="RHEA-COMP:11369"/>
        <dbReference type="Rhea" id="RHEA-COMP:13674"/>
        <dbReference type="ChEBI" id="CHEBI:15378"/>
        <dbReference type="ChEBI" id="CHEBI:57856"/>
        <dbReference type="ChEBI" id="CHEBI:59789"/>
        <dbReference type="ChEBI" id="CHEBI:85452"/>
        <dbReference type="ChEBI" id="CHEBI:137933"/>
        <dbReference type="EC" id="2.1.1.113"/>
    </reaction>
</comment>
<evidence type="ECO:0000256" key="1">
    <source>
        <dbReference type="ARBA" id="ARBA00006594"/>
    </source>
</evidence>
<evidence type="ECO:0000256" key="4">
    <source>
        <dbReference type="RuleBase" id="RU362026"/>
    </source>
</evidence>
<dbReference type="InterPro" id="IPR002941">
    <property type="entry name" value="DNA_methylase_N4/N6"/>
</dbReference>
<dbReference type="InterPro" id="IPR002052">
    <property type="entry name" value="DNA_methylase_N6_adenine_CS"/>
</dbReference>
<evidence type="ECO:0000313" key="7">
    <source>
        <dbReference type="Proteomes" id="UP001626603"/>
    </source>
</evidence>
<dbReference type="PRINTS" id="PR00508">
    <property type="entry name" value="S21N4MTFRASE"/>
</dbReference>
<organism evidence="6 7">
    <name type="scientific">Methanoculleus palmolei</name>
    <dbReference type="NCBI Taxonomy" id="72612"/>
    <lineage>
        <taxon>Archaea</taxon>
        <taxon>Methanobacteriati</taxon>
        <taxon>Methanobacteriota</taxon>
        <taxon>Stenosarchaea group</taxon>
        <taxon>Methanomicrobia</taxon>
        <taxon>Methanomicrobiales</taxon>
        <taxon>Methanomicrobiaceae</taxon>
        <taxon>Methanoculleus</taxon>
    </lineage>
</organism>
<evidence type="ECO:0000256" key="3">
    <source>
        <dbReference type="ARBA" id="ARBA00022679"/>
    </source>
</evidence>
<evidence type="ECO:0000313" key="6">
    <source>
        <dbReference type="EMBL" id="WOX55078.1"/>
    </source>
</evidence>
<dbReference type="EC" id="2.1.1.113" evidence="4"/>
<dbReference type="EMBL" id="CP137641">
    <property type="protein sequence ID" value="WOX55078.1"/>
    <property type="molecule type" value="Genomic_DNA"/>
</dbReference>
<name>A0ABD8A7S1_9EURY</name>
<dbReference type="AlphaFoldDB" id="A0ABD8A7S1"/>
<keyword evidence="2 4" id="KW-0489">Methyltransferase</keyword>
<reference evidence="6 7" key="1">
    <citation type="submission" date="2023-10" db="EMBL/GenBank/DDBJ databases">
        <title>The complete genome sequence of Methanoculleus palmolei DSM 4273.</title>
        <authorList>
            <person name="Lai S.-J."/>
            <person name="You Y.-T."/>
            <person name="Chen S.-C."/>
        </authorList>
    </citation>
    <scope>NUCLEOTIDE SEQUENCE [LARGE SCALE GENOMIC DNA]</scope>
    <source>
        <strain evidence="6 7">DSM 4273</strain>
    </source>
</reference>